<evidence type="ECO:0000313" key="3">
    <source>
        <dbReference type="Proteomes" id="UP000625930"/>
    </source>
</evidence>
<organism evidence="2 3">
    <name type="scientific">Stenotrophomonas maltophilia</name>
    <name type="common">Pseudomonas maltophilia</name>
    <name type="synonym">Xanthomonas maltophilia</name>
    <dbReference type="NCBI Taxonomy" id="40324"/>
    <lineage>
        <taxon>Bacteria</taxon>
        <taxon>Pseudomonadati</taxon>
        <taxon>Pseudomonadota</taxon>
        <taxon>Gammaproteobacteria</taxon>
        <taxon>Lysobacterales</taxon>
        <taxon>Lysobacteraceae</taxon>
        <taxon>Stenotrophomonas</taxon>
        <taxon>Stenotrophomonas maltophilia group</taxon>
    </lineage>
</organism>
<dbReference type="Proteomes" id="UP000625930">
    <property type="component" value="Unassembled WGS sequence"/>
</dbReference>
<protein>
    <submittedName>
        <fullName evidence="2">Uncharacterized protein</fullName>
    </submittedName>
</protein>
<comment type="caution">
    <text evidence="2">The sequence shown here is derived from an EMBL/GenBank/DDBJ whole genome shotgun (WGS) entry which is preliminary data.</text>
</comment>
<name>A0A6B8GLM2_STEMA</name>
<gene>
    <name evidence="2" type="ORF">I5U67_01545</name>
    <name evidence="1" type="ORF">QEK83_001284</name>
</gene>
<dbReference type="Proteomes" id="UP001214521">
    <property type="component" value="Unassembled WGS sequence"/>
</dbReference>
<dbReference type="EMBL" id="ABLOMU010000009">
    <property type="protein sequence ID" value="EKT4440650.1"/>
    <property type="molecule type" value="Genomic_DNA"/>
</dbReference>
<dbReference type="AlphaFoldDB" id="A0A6B8GLM2"/>
<dbReference type="EMBL" id="JADUNP010000002">
    <property type="protein sequence ID" value="MBH1650861.1"/>
    <property type="molecule type" value="Genomic_DNA"/>
</dbReference>
<reference evidence="1" key="2">
    <citation type="submission" date="2022-07" db="EMBL/GenBank/DDBJ databases">
        <authorList>
            <consortium name="Clinical and Environmental Microbiology Branch: Whole genome sequencing antimicrobial resistance pathogens in the healthcare setting"/>
        </authorList>
    </citation>
    <scope>NUCLEOTIDE SEQUENCE</scope>
    <source>
        <strain evidence="1">Stenotrophomonas_maltophilia_2021CK-00905</strain>
    </source>
</reference>
<proteinExistence type="predicted"/>
<reference evidence="2" key="1">
    <citation type="submission" date="2020-11" db="EMBL/GenBank/DDBJ databases">
        <title>Enhanced detection system for hospital associated transmission using whole genome sequencing surveillance.</title>
        <authorList>
            <person name="Harrison L.H."/>
            <person name="Van Tyne D."/>
            <person name="Marsh J.W."/>
            <person name="Griffith M.P."/>
            <person name="Snyder D.J."/>
            <person name="Cooper V.S."/>
            <person name="Mustapha M."/>
        </authorList>
    </citation>
    <scope>NUCLEOTIDE SEQUENCE</scope>
    <source>
        <strain evidence="2">STEN00091</strain>
    </source>
</reference>
<accession>A0A6B8GLM2</accession>
<evidence type="ECO:0000313" key="1">
    <source>
        <dbReference type="EMBL" id="EKT4440650.1"/>
    </source>
</evidence>
<evidence type="ECO:0000313" key="2">
    <source>
        <dbReference type="EMBL" id="MBH1650861.1"/>
    </source>
</evidence>
<dbReference type="RefSeq" id="WP_126411773.1">
    <property type="nucleotide sequence ID" value="NZ_AP021908.1"/>
</dbReference>
<sequence>MALPGSGPISWEMIRAEFGGGYPIYADQYYRGRGLVPDVPANYGVPTSGPIYASQFYNAVKATPFQASLSPSYLMGNWPQSTNGTVSESFSVYCSGGTGNYSVVSRSVTGGASISGSGLGGTVTASGRNTSRMGQFTVVVTDGVTQITLTGNYEYSFGRPL</sequence>